<evidence type="ECO:0000256" key="2">
    <source>
        <dbReference type="ARBA" id="ARBA00022840"/>
    </source>
</evidence>
<keyword evidence="1" id="KW-0547">Nucleotide-binding</keyword>
<feature type="compositionally biased region" description="Low complexity" evidence="4">
    <location>
        <begin position="190"/>
        <end position="205"/>
    </location>
</feature>
<dbReference type="GO" id="GO:0005524">
    <property type="term" value="F:ATP binding"/>
    <property type="evidence" value="ECO:0007669"/>
    <property type="project" value="UniProtKB-KW"/>
</dbReference>
<sequence length="253" mass="27890">MATVEEDGGGQDHASGQMSVDIKRYGRVEKIPVGEIKKSGVLSGVLFNKDIIYPAIRRLISNPRIIMFDYPLHLEYKKGESDEHGVQQGRGLATRAGDTFAQANASSLRCVRKSDNNRIALVIGATIVNCIEDIREAMSGRGVGCLGWIKLGMAPPFPFPSIRYFTFLIKCRAPKACTILLRGPSKHMDTSSTRLTPTSLTLRPSPAMPSSTHPLPARRRDRDGYQCRATTESAVQGVETWPYRAVVDAMEIR</sequence>
<evidence type="ECO:0000313" key="6">
    <source>
        <dbReference type="Proteomes" id="UP000283269"/>
    </source>
</evidence>
<protein>
    <submittedName>
        <fullName evidence="5">Uncharacterized protein</fullName>
    </submittedName>
</protein>
<dbReference type="AlphaFoldDB" id="A0A409VVC3"/>
<evidence type="ECO:0000256" key="3">
    <source>
        <dbReference type="ARBA" id="ARBA00023186"/>
    </source>
</evidence>
<feature type="region of interest" description="Disordered" evidence="4">
    <location>
        <begin position="187"/>
        <end position="222"/>
    </location>
</feature>
<dbReference type="InParanoid" id="A0A409VVC3"/>
<dbReference type="InterPro" id="IPR027410">
    <property type="entry name" value="TCP-1-like_intermed_sf"/>
</dbReference>
<dbReference type="SUPFAM" id="SSF52029">
    <property type="entry name" value="GroEL apical domain-like"/>
    <property type="match status" value="1"/>
</dbReference>
<dbReference type="Proteomes" id="UP000283269">
    <property type="component" value="Unassembled WGS sequence"/>
</dbReference>
<gene>
    <name evidence="5" type="ORF">CVT25_011553</name>
</gene>
<accession>A0A409VVC3</accession>
<proteinExistence type="predicted"/>
<keyword evidence="6" id="KW-1185">Reference proteome</keyword>
<dbReference type="EMBL" id="NHYD01003911">
    <property type="protein sequence ID" value="PPQ70202.1"/>
    <property type="molecule type" value="Genomic_DNA"/>
</dbReference>
<evidence type="ECO:0000256" key="1">
    <source>
        <dbReference type="ARBA" id="ARBA00022741"/>
    </source>
</evidence>
<keyword evidence="2" id="KW-0067">ATP-binding</keyword>
<evidence type="ECO:0000256" key="4">
    <source>
        <dbReference type="SAM" id="MobiDB-lite"/>
    </source>
</evidence>
<dbReference type="InterPro" id="IPR027409">
    <property type="entry name" value="GroEL-like_apical_dom_sf"/>
</dbReference>
<dbReference type="InterPro" id="IPR017998">
    <property type="entry name" value="Chaperone_TCP-1"/>
</dbReference>
<name>A0A409VVC3_PSICY</name>
<evidence type="ECO:0000313" key="5">
    <source>
        <dbReference type="EMBL" id="PPQ70202.1"/>
    </source>
</evidence>
<dbReference type="STRING" id="93625.A0A409VVC3"/>
<dbReference type="PANTHER" id="PTHR11353">
    <property type="entry name" value="CHAPERONIN"/>
    <property type="match status" value="1"/>
</dbReference>
<dbReference type="Gene3D" id="3.50.7.10">
    <property type="entry name" value="GroEL"/>
    <property type="match status" value="1"/>
</dbReference>
<dbReference type="GO" id="GO:0140662">
    <property type="term" value="F:ATP-dependent protein folding chaperone"/>
    <property type="evidence" value="ECO:0007669"/>
    <property type="project" value="InterPro"/>
</dbReference>
<keyword evidence="3" id="KW-0143">Chaperone</keyword>
<reference evidence="5 6" key="1">
    <citation type="journal article" date="2018" name="Evol. Lett.">
        <title>Horizontal gene cluster transfer increased hallucinogenic mushroom diversity.</title>
        <authorList>
            <person name="Reynolds H.T."/>
            <person name="Vijayakumar V."/>
            <person name="Gluck-Thaler E."/>
            <person name="Korotkin H.B."/>
            <person name="Matheny P.B."/>
            <person name="Slot J.C."/>
        </authorList>
    </citation>
    <scope>NUCLEOTIDE SEQUENCE [LARGE SCALE GENOMIC DNA]</scope>
    <source>
        <strain evidence="5 6">2631</strain>
    </source>
</reference>
<organism evidence="5 6">
    <name type="scientific">Psilocybe cyanescens</name>
    <dbReference type="NCBI Taxonomy" id="93625"/>
    <lineage>
        <taxon>Eukaryota</taxon>
        <taxon>Fungi</taxon>
        <taxon>Dikarya</taxon>
        <taxon>Basidiomycota</taxon>
        <taxon>Agaricomycotina</taxon>
        <taxon>Agaricomycetes</taxon>
        <taxon>Agaricomycetidae</taxon>
        <taxon>Agaricales</taxon>
        <taxon>Agaricineae</taxon>
        <taxon>Strophariaceae</taxon>
        <taxon>Psilocybe</taxon>
    </lineage>
</organism>
<comment type="caution">
    <text evidence="5">The sequence shown here is derived from an EMBL/GenBank/DDBJ whole genome shotgun (WGS) entry which is preliminary data.</text>
</comment>
<dbReference type="Gene3D" id="3.30.260.10">
    <property type="entry name" value="TCP-1-like chaperonin intermediate domain"/>
    <property type="match status" value="1"/>
</dbReference>